<gene>
    <name evidence="3" type="ORF">LX78_02065</name>
</gene>
<proteinExistence type="predicted"/>
<feature type="domain" description="LysM" evidence="2">
    <location>
        <begin position="84"/>
        <end position="127"/>
    </location>
</feature>
<evidence type="ECO:0000259" key="2">
    <source>
        <dbReference type="PROSITE" id="PS51782"/>
    </source>
</evidence>
<dbReference type="InterPro" id="IPR036779">
    <property type="entry name" value="LysM_dom_sf"/>
</dbReference>
<evidence type="ECO:0000313" key="3">
    <source>
        <dbReference type="EMBL" id="PWK18757.1"/>
    </source>
</evidence>
<dbReference type="SMART" id="SM00257">
    <property type="entry name" value="LysM"/>
    <property type="match status" value="4"/>
</dbReference>
<dbReference type="InterPro" id="IPR018392">
    <property type="entry name" value="LysM"/>
</dbReference>
<dbReference type="OrthoDB" id="2149800at2"/>
<feature type="domain" description="LysM" evidence="2">
    <location>
        <begin position="137"/>
        <end position="180"/>
    </location>
</feature>
<keyword evidence="4" id="KW-1185">Reference proteome</keyword>
<dbReference type="Pfam" id="PF01476">
    <property type="entry name" value="LysM"/>
    <property type="match status" value="4"/>
</dbReference>
<dbReference type="PROSITE" id="PS51782">
    <property type="entry name" value="LYSM"/>
    <property type="match status" value="4"/>
</dbReference>
<feature type="domain" description="LysM" evidence="2">
    <location>
        <begin position="222"/>
        <end position="265"/>
    </location>
</feature>
<dbReference type="PANTHER" id="PTHR33734:SF22">
    <property type="entry name" value="MEMBRANE-BOUND LYTIC MUREIN TRANSGLYCOSYLASE D"/>
    <property type="match status" value="1"/>
</dbReference>
<dbReference type="SUPFAM" id="SSF54106">
    <property type="entry name" value="LysM domain"/>
    <property type="match status" value="4"/>
</dbReference>
<protein>
    <submittedName>
        <fullName evidence="3">LysM domain-containing protein</fullName>
    </submittedName>
</protein>
<reference evidence="3 4" key="1">
    <citation type="submission" date="2018-05" db="EMBL/GenBank/DDBJ databases">
        <title>Genomic Encyclopedia of Archaeal and Bacterial Type Strains, Phase II (KMG-II): from individual species to whole genera.</title>
        <authorList>
            <person name="Goeker M."/>
        </authorList>
    </citation>
    <scope>NUCLEOTIDE SEQUENCE [LARGE SCALE GENOMIC DNA]</scope>
    <source>
        <strain evidence="3 4">DSM 22637</strain>
    </source>
</reference>
<evidence type="ECO:0000313" key="4">
    <source>
        <dbReference type="Proteomes" id="UP000245430"/>
    </source>
</evidence>
<feature type="signal peptide" evidence="1">
    <location>
        <begin position="1"/>
        <end position="20"/>
    </location>
</feature>
<dbReference type="PANTHER" id="PTHR33734">
    <property type="entry name" value="LYSM DOMAIN-CONTAINING GPI-ANCHORED PROTEIN 2"/>
    <property type="match status" value="1"/>
</dbReference>
<dbReference type="Gene3D" id="3.10.350.10">
    <property type="entry name" value="LysM domain"/>
    <property type="match status" value="4"/>
</dbReference>
<feature type="chain" id="PRO_5016444758" evidence="1">
    <location>
        <begin position="21"/>
        <end position="612"/>
    </location>
</feature>
<comment type="caution">
    <text evidence="3">The sequence shown here is derived from an EMBL/GenBank/DDBJ whole genome shotgun (WGS) entry which is preliminary data.</text>
</comment>
<dbReference type="CDD" id="cd00118">
    <property type="entry name" value="LysM"/>
    <property type="match status" value="4"/>
</dbReference>
<organism evidence="3 4">
    <name type="scientific">Xanthomarina spongicola</name>
    <dbReference type="NCBI Taxonomy" id="570520"/>
    <lineage>
        <taxon>Bacteria</taxon>
        <taxon>Pseudomonadati</taxon>
        <taxon>Bacteroidota</taxon>
        <taxon>Flavobacteriia</taxon>
        <taxon>Flavobacteriales</taxon>
        <taxon>Flavobacteriaceae</taxon>
        <taxon>Xanthomarina</taxon>
    </lineage>
</organism>
<evidence type="ECO:0000256" key="1">
    <source>
        <dbReference type="SAM" id="SignalP"/>
    </source>
</evidence>
<sequence>MKFIINLYVFCLFGSVLGLAQNNPNFHIVTKGENVYRISLKYHVSMNAIFELNPGSDKVILVGQTLKIPNSTKLIQGFQSQNINEYAVIKGDTKYGLSKKYGITINQLESVNPHISNGLQAGHIIKIPKSNNVQDSNTYVVKKGDTKWSLSKSYGISVSQFEKINPNTVPILKAGDVIYTSINNNTTVNITTETELNTDHVDSEVILNVPSNSNKENVSEFIDYIIKPKETLYGLSKRADMTVDEFLNLNPQLSENVLIGTIIKMPNTNKTSTSDIENESEVSNSFPKQNISTQIIWNNDQINTNSQSTFIKNYKIGMQMAIDSIKKVIPNINLNIRDSLDINLLENIDTSNLNTKFIIQPLVSDNNNSNSLSISTLQDGRLKTTNYIGLTEESKLQYGIIKYLNENSGNKILIYDKDKNDTKDFVDSQITNLKTIRINNKGVFNNQELIDYLDPNSKNYVIIESSRDGVYLSTTNILLKQLTNYNIELVVLNAKYIPEEDRVSSKRFRILKLIYPSSFSPLFYNQKNLLLKNNNQNVSKNDSNNIIYGFGMVYHALYQIYFNNYENFKDFNFNPLGIIMEYDDTNLQFSNKTVYIYCYKENSDIFLLKTYK</sequence>
<dbReference type="AlphaFoldDB" id="A0A316DKI7"/>
<dbReference type="EMBL" id="QGGP01000004">
    <property type="protein sequence ID" value="PWK18757.1"/>
    <property type="molecule type" value="Genomic_DNA"/>
</dbReference>
<feature type="domain" description="LysM" evidence="2">
    <location>
        <begin position="25"/>
        <end position="68"/>
    </location>
</feature>
<dbReference type="Proteomes" id="UP000245430">
    <property type="component" value="Unassembled WGS sequence"/>
</dbReference>
<dbReference type="RefSeq" id="WP_109682561.1">
    <property type="nucleotide sequence ID" value="NZ_QGGP01000004.1"/>
</dbReference>
<accession>A0A316DKI7</accession>
<keyword evidence="1" id="KW-0732">Signal</keyword>
<name>A0A316DKI7_9FLAO</name>